<dbReference type="PANTHER" id="PTHR38471">
    <property type="entry name" value="FOUR HELIX BUNDLE PROTEIN"/>
    <property type="match status" value="1"/>
</dbReference>
<dbReference type="Pfam" id="PF05635">
    <property type="entry name" value="23S_rRNA_IVP"/>
    <property type="match status" value="1"/>
</dbReference>
<evidence type="ECO:0000313" key="1">
    <source>
        <dbReference type="EMBL" id="SMD32131.1"/>
    </source>
</evidence>
<evidence type="ECO:0000313" key="2">
    <source>
        <dbReference type="Proteomes" id="UP000192472"/>
    </source>
</evidence>
<protein>
    <submittedName>
        <fullName evidence="1">Four helix bundle protein</fullName>
    </submittedName>
</protein>
<name>A0A1W2G6A6_REIFA</name>
<reference evidence="1 2" key="1">
    <citation type="submission" date="2017-04" db="EMBL/GenBank/DDBJ databases">
        <authorList>
            <person name="Afonso C.L."/>
            <person name="Miller P.J."/>
            <person name="Scott M.A."/>
            <person name="Spackman E."/>
            <person name="Goraichik I."/>
            <person name="Dimitrov K.M."/>
            <person name="Suarez D.L."/>
            <person name="Swayne D.E."/>
        </authorList>
    </citation>
    <scope>NUCLEOTIDE SEQUENCE [LARGE SCALE GENOMIC DNA]</scope>
    <source>
        <strain evidence="1 2">DSM 26133</strain>
    </source>
</reference>
<keyword evidence="2" id="KW-1185">Reference proteome</keyword>
<gene>
    <name evidence="1" type="ORF">SAMN04488029_0471</name>
</gene>
<dbReference type="PANTHER" id="PTHR38471:SF2">
    <property type="entry name" value="FOUR HELIX BUNDLE PROTEIN"/>
    <property type="match status" value="1"/>
</dbReference>
<dbReference type="AlphaFoldDB" id="A0A1W2G6A6"/>
<dbReference type="InterPro" id="IPR036583">
    <property type="entry name" value="23S_rRNA_IVS_sf"/>
</dbReference>
<accession>A0A1W2G6A6</accession>
<dbReference type="STRING" id="692418.SAMN04488029_0471"/>
<dbReference type="Proteomes" id="UP000192472">
    <property type="component" value="Unassembled WGS sequence"/>
</dbReference>
<dbReference type="SUPFAM" id="SSF158446">
    <property type="entry name" value="IVS-encoded protein-like"/>
    <property type="match status" value="1"/>
</dbReference>
<organism evidence="1 2">
    <name type="scientific">Reichenbachiella faecimaris</name>
    <dbReference type="NCBI Taxonomy" id="692418"/>
    <lineage>
        <taxon>Bacteria</taxon>
        <taxon>Pseudomonadati</taxon>
        <taxon>Bacteroidota</taxon>
        <taxon>Cytophagia</taxon>
        <taxon>Cytophagales</taxon>
        <taxon>Reichenbachiellaceae</taxon>
        <taxon>Reichenbachiella</taxon>
    </lineage>
</organism>
<sequence length="113" mass="13055">MAMTTGFVTHENLEVWIEARNLISKIYRASKKFPKEEMYELTNQIRRGAISVPSNIAEGSGRNTTKDKLQFFYISRGSLFELKTQMFVALDFNFITEKGKNDLKSTLNFVKSF</sequence>
<dbReference type="NCBIfam" id="TIGR02436">
    <property type="entry name" value="four helix bundle protein"/>
    <property type="match status" value="1"/>
</dbReference>
<dbReference type="InterPro" id="IPR012657">
    <property type="entry name" value="23S_rRNA-intervening_sequence"/>
</dbReference>
<dbReference type="CDD" id="cd16377">
    <property type="entry name" value="23S_rRNA_IVP_like"/>
    <property type="match status" value="1"/>
</dbReference>
<dbReference type="Gene3D" id="1.20.1440.60">
    <property type="entry name" value="23S rRNA-intervening sequence"/>
    <property type="match status" value="1"/>
</dbReference>
<proteinExistence type="predicted"/>
<dbReference type="EMBL" id="FWYF01000001">
    <property type="protein sequence ID" value="SMD32131.1"/>
    <property type="molecule type" value="Genomic_DNA"/>
</dbReference>